<dbReference type="Pfam" id="PF03929">
    <property type="entry name" value="PepSY_TM"/>
    <property type="match status" value="1"/>
</dbReference>
<evidence type="ECO:0000313" key="3">
    <source>
        <dbReference type="Proteomes" id="UP001241110"/>
    </source>
</evidence>
<dbReference type="EMBL" id="JASJOS010000029">
    <property type="protein sequence ID" value="MDJ1486156.1"/>
    <property type="molecule type" value="Genomic_DNA"/>
</dbReference>
<feature type="transmembrane region" description="Helical" evidence="1">
    <location>
        <begin position="35"/>
        <end position="55"/>
    </location>
</feature>
<gene>
    <name evidence="2" type="ORF">QNI16_37080</name>
</gene>
<keyword evidence="1" id="KW-0812">Transmembrane</keyword>
<reference evidence="2" key="1">
    <citation type="submission" date="2023-05" db="EMBL/GenBank/DDBJ databases">
        <authorList>
            <person name="Zhang X."/>
        </authorList>
    </citation>
    <scope>NUCLEOTIDE SEQUENCE</scope>
    <source>
        <strain evidence="2">YF14B1</strain>
    </source>
</reference>
<name>A0AAE3QW78_9BACT</name>
<evidence type="ECO:0000313" key="2">
    <source>
        <dbReference type="EMBL" id="MDJ1486156.1"/>
    </source>
</evidence>
<dbReference type="AlphaFoldDB" id="A0AAE3QW78"/>
<comment type="caution">
    <text evidence="2">The sequence shown here is derived from an EMBL/GenBank/DDBJ whole genome shotgun (WGS) entry which is preliminary data.</text>
</comment>
<accession>A0AAE3QW78</accession>
<organism evidence="2 3">
    <name type="scientific">Xanthocytophaga flava</name>
    <dbReference type="NCBI Taxonomy" id="3048013"/>
    <lineage>
        <taxon>Bacteria</taxon>
        <taxon>Pseudomonadati</taxon>
        <taxon>Bacteroidota</taxon>
        <taxon>Cytophagia</taxon>
        <taxon>Cytophagales</taxon>
        <taxon>Rhodocytophagaceae</taxon>
        <taxon>Xanthocytophaga</taxon>
    </lineage>
</organism>
<protein>
    <submittedName>
        <fullName evidence="2">PepSY domain-containing protein</fullName>
    </submittedName>
</protein>
<dbReference type="InterPro" id="IPR005625">
    <property type="entry name" value="PepSY-ass_TM"/>
</dbReference>
<dbReference type="Proteomes" id="UP001241110">
    <property type="component" value="Unassembled WGS sequence"/>
</dbReference>
<sequence length="86" mass="9795">MFHQRRQEDKTLGAKWRNSNYAIHTGSIYGLPTKLLATLAALFLASLPVTGFLIWKGRNKKTRSSENSVTLTGYTSNKYPYRKSSR</sequence>
<keyword evidence="1" id="KW-1133">Transmembrane helix</keyword>
<evidence type="ECO:0000256" key="1">
    <source>
        <dbReference type="SAM" id="Phobius"/>
    </source>
</evidence>
<dbReference type="RefSeq" id="WP_313989541.1">
    <property type="nucleotide sequence ID" value="NZ_JASJOS010000029.1"/>
</dbReference>
<keyword evidence="1" id="KW-0472">Membrane</keyword>
<proteinExistence type="predicted"/>